<organism evidence="1 2">
    <name type="scientific">Mycena albidolilacea</name>
    <dbReference type="NCBI Taxonomy" id="1033008"/>
    <lineage>
        <taxon>Eukaryota</taxon>
        <taxon>Fungi</taxon>
        <taxon>Dikarya</taxon>
        <taxon>Basidiomycota</taxon>
        <taxon>Agaricomycotina</taxon>
        <taxon>Agaricomycetes</taxon>
        <taxon>Agaricomycetidae</taxon>
        <taxon>Agaricales</taxon>
        <taxon>Marasmiineae</taxon>
        <taxon>Mycenaceae</taxon>
        <taxon>Mycena</taxon>
    </lineage>
</organism>
<dbReference type="GO" id="GO:0006260">
    <property type="term" value="P:DNA replication"/>
    <property type="evidence" value="ECO:0007669"/>
    <property type="project" value="TreeGrafter"/>
</dbReference>
<accession>A0AAD7ES46</accession>
<dbReference type="InterPro" id="IPR027417">
    <property type="entry name" value="P-loop_NTPase"/>
</dbReference>
<evidence type="ECO:0008006" key="3">
    <source>
        <dbReference type="Google" id="ProtNLM"/>
    </source>
</evidence>
<protein>
    <recommendedName>
        <fullName evidence="3">ATP-dependent DNA helicase</fullName>
    </recommendedName>
</protein>
<dbReference type="GO" id="GO:0005657">
    <property type="term" value="C:replication fork"/>
    <property type="evidence" value="ECO:0007669"/>
    <property type="project" value="TreeGrafter"/>
</dbReference>
<keyword evidence="2" id="KW-1185">Reference proteome</keyword>
<reference evidence="1" key="1">
    <citation type="submission" date="2023-03" db="EMBL/GenBank/DDBJ databases">
        <title>Massive genome expansion in bonnet fungi (Mycena s.s.) driven by repeated elements and novel gene families across ecological guilds.</title>
        <authorList>
            <consortium name="Lawrence Berkeley National Laboratory"/>
            <person name="Harder C.B."/>
            <person name="Miyauchi S."/>
            <person name="Viragh M."/>
            <person name="Kuo A."/>
            <person name="Thoen E."/>
            <person name="Andreopoulos B."/>
            <person name="Lu D."/>
            <person name="Skrede I."/>
            <person name="Drula E."/>
            <person name="Henrissat B."/>
            <person name="Morin E."/>
            <person name="Kohler A."/>
            <person name="Barry K."/>
            <person name="LaButti K."/>
            <person name="Morin E."/>
            <person name="Salamov A."/>
            <person name="Lipzen A."/>
            <person name="Mereny Z."/>
            <person name="Hegedus B."/>
            <person name="Baldrian P."/>
            <person name="Stursova M."/>
            <person name="Weitz H."/>
            <person name="Taylor A."/>
            <person name="Grigoriev I.V."/>
            <person name="Nagy L.G."/>
            <person name="Martin F."/>
            <person name="Kauserud H."/>
        </authorList>
    </citation>
    <scope>NUCLEOTIDE SEQUENCE</scope>
    <source>
        <strain evidence="1">CBHHK002</strain>
    </source>
</reference>
<dbReference type="PANTHER" id="PTHR23274:SF51">
    <property type="entry name" value="OS03G0423850 PROTEIN"/>
    <property type="match status" value="1"/>
</dbReference>
<proteinExistence type="predicted"/>
<sequence length="156" mass="17503">MPPHLLTIKTNSVFRLLRNFSLDLGLVKNVHVVIINVGTRIVTVRFLRGMSGATGIYVDSEDILIPRISFSAALPSGHTLMQRQFPLAPAYSTTLNSCQGLTLDIVGVDLRRPIFSHGQLYYYTALSRIRNQTHARLLFRPGEILTTNVTYHEILV</sequence>
<comment type="caution">
    <text evidence="1">The sequence shown here is derived from an EMBL/GenBank/DDBJ whole genome shotgun (WGS) entry which is preliminary data.</text>
</comment>
<gene>
    <name evidence="1" type="ORF">DFH08DRAFT_699237</name>
</gene>
<name>A0AAD7ES46_9AGAR</name>
<dbReference type="SUPFAM" id="SSF52540">
    <property type="entry name" value="P-loop containing nucleoside triphosphate hydrolases"/>
    <property type="match status" value="1"/>
</dbReference>
<dbReference type="PANTHER" id="PTHR23274">
    <property type="entry name" value="DNA HELICASE-RELATED"/>
    <property type="match status" value="1"/>
</dbReference>
<dbReference type="Proteomes" id="UP001218218">
    <property type="component" value="Unassembled WGS sequence"/>
</dbReference>
<evidence type="ECO:0000313" key="1">
    <source>
        <dbReference type="EMBL" id="KAJ7348106.1"/>
    </source>
</evidence>
<evidence type="ECO:0000313" key="2">
    <source>
        <dbReference type="Proteomes" id="UP001218218"/>
    </source>
</evidence>
<dbReference type="EMBL" id="JARIHO010000018">
    <property type="protein sequence ID" value="KAJ7348106.1"/>
    <property type="molecule type" value="Genomic_DNA"/>
</dbReference>
<dbReference type="AlphaFoldDB" id="A0AAD7ES46"/>